<gene>
    <name evidence="1" type="ordered locus">Solca_4356</name>
</gene>
<dbReference type="Proteomes" id="UP000007590">
    <property type="component" value="Chromosome"/>
</dbReference>
<dbReference type="SUPFAM" id="SSF55961">
    <property type="entry name" value="Bet v1-like"/>
    <property type="match status" value="1"/>
</dbReference>
<proteinExistence type="predicted"/>
<dbReference type="InterPro" id="IPR023393">
    <property type="entry name" value="START-like_dom_sf"/>
</dbReference>
<dbReference type="HOGENOM" id="CLU_112936_0_0_10"/>
<evidence type="ECO:0000313" key="1">
    <source>
        <dbReference type="EMBL" id="AFD09346.1"/>
    </source>
</evidence>
<evidence type="ECO:0008006" key="3">
    <source>
        <dbReference type="Google" id="ProtNLM"/>
    </source>
</evidence>
<dbReference type="KEGG" id="scn:Solca_4356"/>
<dbReference type="Gene3D" id="3.30.530.20">
    <property type="match status" value="1"/>
</dbReference>
<reference evidence="1" key="1">
    <citation type="submission" date="2012-02" db="EMBL/GenBank/DDBJ databases">
        <title>The complete genome of Solitalea canadensis DSM 3403.</title>
        <authorList>
            <consortium name="US DOE Joint Genome Institute (JGI-PGF)"/>
            <person name="Lucas S."/>
            <person name="Copeland A."/>
            <person name="Lapidus A."/>
            <person name="Glavina del Rio T."/>
            <person name="Dalin E."/>
            <person name="Tice H."/>
            <person name="Bruce D."/>
            <person name="Goodwin L."/>
            <person name="Pitluck S."/>
            <person name="Peters L."/>
            <person name="Ovchinnikova G."/>
            <person name="Lu M."/>
            <person name="Kyrpides N."/>
            <person name="Mavromatis K."/>
            <person name="Ivanova N."/>
            <person name="Brettin T."/>
            <person name="Detter J.C."/>
            <person name="Han C."/>
            <person name="Larimer F."/>
            <person name="Land M."/>
            <person name="Hauser L."/>
            <person name="Markowitz V."/>
            <person name="Cheng J.-F."/>
            <person name="Hugenholtz P."/>
            <person name="Woyke T."/>
            <person name="Wu D."/>
            <person name="Spring S."/>
            <person name="Schroeder M."/>
            <person name="Kopitz M."/>
            <person name="Brambilla E."/>
            <person name="Klenk H.-P."/>
            <person name="Eisen J.A."/>
        </authorList>
    </citation>
    <scope>NUCLEOTIDE SEQUENCE</scope>
    <source>
        <strain evidence="1">DSM 3403</strain>
    </source>
</reference>
<evidence type="ECO:0000313" key="2">
    <source>
        <dbReference type="Proteomes" id="UP000007590"/>
    </source>
</evidence>
<dbReference type="OrthoDB" id="9801773at2"/>
<dbReference type="CDD" id="cd07820">
    <property type="entry name" value="SRPBCC_3"/>
    <property type="match status" value="1"/>
</dbReference>
<keyword evidence="2" id="KW-1185">Reference proteome</keyword>
<organism evidence="1 2">
    <name type="scientific">Solitalea canadensis (strain ATCC 29591 / DSM 3403 / JCM 21819 / LMG 8368 / NBRC 15130 / NCIMB 12057 / USAM 9D)</name>
    <name type="common">Flexibacter canadensis</name>
    <dbReference type="NCBI Taxonomy" id="929556"/>
    <lineage>
        <taxon>Bacteria</taxon>
        <taxon>Pseudomonadati</taxon>
        <taxon>Bacteroidota</taxon>
        <taxon>Sphingobacteriia</taxon>
        <taxon>Sphingobacteriales</taxon>
        <taxon>Sphingobacteriaceae</taxon>
        <taxon>Solitalea</taxon>
    </lineage>
</organism>
<dbReference type="EMBL" id="CP003349">
    <property type="protein sequence ID" value="AFD09346.1"/>
    <property type="molecule type" value="Genomic_DNA"/>
</dbReference>
<dbReference type="RefSeq" id="WP_014682568.1">
    <property type="nucleotide sequence ID" value="NC_017770.1"/>
</dbReference>
<dbReference type="eggNOG" id="COG4276">
    <property type="taxonomic scope" value="Bacteria"/>
</dbReference>
<sequence>MPLIVLETEINGAIEVCFDLSRSIDLHIISTAHTGEKAVAGKTQGLIELNESVTWRARYLYTWQTLTSQITAFKYPTYFVDEMILGAFKSFRHEHLFRSVQSKTMMTDRFNFESPYGIAGKIFNNLYLTNYMTELLIERNNIIKEYAENGKWEDILRIRKS</sequence>
<accession>H8KMU3</accession>
<dbReference type="STRING" id="929556.Solca_4356"/>
<name>H8KMU3_SOLCM</name>
<dbReference type="AlphaFoldDB" id="H8KMU3"/>
<protein>
    <recommendedName>
        <fullName evidence="3">Cell division protein</fullName>
    </recommendedName>
</protein>